<evidence type="ECO:0000313" key="10">
    <source>
        <dbReference type="Proteomes" id="UP000241895"/>
    </source>
</evidence>
<dbReference type="InterPro" id="IPR050445">
    <property type="entry name" value="Bact_polysacc_biosynth/exp"/>
</dbReference>
<dbReference type="InterPro" id="IPR003856">
    <property type="entry name" value="LPS_length_determ_N"/>
</dbReference>
<protein>
    <recommendedName>
        <fullName evidence="11">Polysaccharide chain length determinant N-terminal domain-containing protein</fullName>
    </recommendedName>
</protein>
<dbReference type="InterPro" id="IPR032807">
    <property type="entry name" value="GNVR"/>
</dbReference>
<keyword evidence="3 6" id="KW-0812">Transmembrane</keyword>
<dbReference type="RefSeq" id="WP_108132769.1">
    <property type="nucleotide sequence ID" value="NZ_PXNS01000006.1"/>
</dbReference>
<evidence type="ECO:0000256" key="1">
    <source>
        <dbReference type="ARBA" id="ARBA00004651"/>
    </source>
</evidence>
<gene>
    <name evidence="9" type="ORF">C6W88_13180</name>
</gene>
<reference evidence="9 10" key="1">
    <citation type="submission" date="2018-03" db="EMBL/GenBank/DDBJ databases">
        <authorList>
            <person name="Zhou J."/>
            <person name="Li X."/>
            <person name="Xue M."/>
            <person name="Yin J."/>
        </authorList>
    </citation>
    <scope>NUCLEOTIDE SEQUENCE [LARGE SCALE GENOMIC DNA]</scope>
    <source>
        <strain evidence="9 10">SYSU ZJ2214</strain>
    </source>
</reference>
<dbReference type="EMBL" id="PXNS01000006">
    <property type="protein sequence ID" value="PTL94423.1"/>
    <property type="molecule type" value="Genomic_DNA"/>
</dbReference>
<feature type="domain" description="Polysaccharide chain length determinant N-terminal" evidence="7">
    <location>
        <begin position="18"/>
        <end position="62"/>
    </location>
</feature>
<dbReference type="Pfam" id="PF13807">
    <property type="entry name" value="GNVR"/>
    <property type="match status" value="1"/>
</dbReference>
<organism evidence="9 10">
    <name type="scientific">Halomonas litopenaei</name>
    <dbReference type="NCBI Taxonomy" id="2109328"/>
    <lineage>
        <taxon>Bacteria</taxon>
        <taxon>Pseudomonadati</taxon>
        <taxon>Pseudomonadota</taxon>
        <taxon>Gammaproteobacteria</taxon>
        <taxon>Oceanospirillales</taxon>
        <taxon>Halomonadaceae</taxon>
        <taxon>Halomonas</taxon>
    </lineage>
</organism>
<keyword evidence="10" id="KW-1185">Reference proteome</keyword>
<name>A0ABX5IY72_9GAMM</name>
<dbReference type="Gene3D" id="3.30.1890.10">
    <property type="entry name" value="FepE-like"/>
    <property type="match status" value="1"/>
</dbReference>
<feature type="transmembrane region" description="Helical" evidence="6">
    <location>
        <begin position="393"/>
        <end position="416"/>
    </location>
</feature>
<keyword evidence="2" id="KW-1003">Cell membrane</keyword>
<evidence type="ECO:0000313" key="9">
    <source>
        <dbReference type="EMBL" id="PTL94423.1"/>
    </source>
</evidence>
<evidence type="ECO:0000259" key="7">
    <source>
        <dbReference type="Pfam" id="PF02706"/>
    </source>
</evidence>
<proteinExistence type="predicted"/>
<evidence type="ECO:0000256" key="2">
    <source>
        <dbReference type="ARBA" id="ARBA00022475"/>
    </source>
</evidence>
<dbReference type="Pfam" id="PF02706">
    <property type="entry name" value="Wzz"/>
    <property type="match status" value="1"/>
</dbReference>
<sequence length="428" mass="47786">MNSFNHQAVDQPEHPSSDEIDLRDIAIMLINGWRWIAVSMATCLALATLYLVASTPSYHSSLAYTETSDGLNVINRIPGIAITPQQAVSELEIRLGSYERFRGFLDQHPDYADMLMQDSPPELEGTVLRTQFRELKVAPGDLASGSPGEVSFSYREDIDGAALLNQYFQWSQRQYTEDLLARVDRSLASAISRNEADMEAHLEAYDAELDATVTRMSEEHSIRRLELQDQLAAERAAERASREERIRTLEVAEEIAGMLGITKPTSPLSLGDADDAARIVYDNVSIGNDLPLYFLGTEALAAEREVLKQGLDQPISSPAIRQIEKQLEQLQHQRRIEAFKSRESDSAFIDAYNQLRQENTLLRANRITADDIHVVEVVNVAYRPIHPEGPGKALVMALAVILGGMLGVMLVMLVAFSRSLRRYRSQTA</sequence>
<evidence type="ECO:0008006" key="11">
    <source>
        <dbReference type="Google" id="ProtNLM"/>
    </source>
</evidence>
<evidence type="ECO:0000256" key="3">
    <source>
        <dbReference type="ARBA" id="ARBA00022692"/>
    </source>
</evidence>
<accession>A0ABX5IY72</accession>
<feature type="domain" description="Tyrosine-protein kinase G-rich" evidence="8">
    <location>
        <begin position="352"/>
        <end position="413"/>
    </location>
</feature>
<dbReference type="SUPFAM" id="SSF160355">
    <property type="entry name" value="Bacterial polysaccharide co-polymerase-like"/>
    <property type="match status" value="2"/>
</dbReference>
<feature type="transmembrane region" description="Helical" evidence="6">
    <location>
        <begin position="33"/>
        <end position="53"/>
    </location>
</feature>
<evidence type="ECO:0000256" key="4">
    <source>
        <dbReference type="ARBA" id="ARBA00022989"/>
    </source>
</evidence>
<evidence type="ECO:0000259" key="8">
    <source>
        <dbReference type="Pfam" id="PF13807"/>
    </source>
</evidence>
<dbReference type="Proteomes" id="UP000241895">
    <property type="component" value="Unassembled WGS sequence"/>
</dbReference>
<keyword evidence="4 6" id="KW-1133">Transmembrane helix</keyword>
<evidence type="ECO:0000256" key="5">
    <source>
        <dbReference type="ARBA" id="ARBA00023136"/>
    </source>
</evidence>
<keyword evidence="5 6" id="KW-0472">Membrane</keyword>
<dbReference type="PANTHER" id="PTHR32309:SF13">
    <property type="entry name" value="FERRIC ENTEROBACTIN TRANSPORT PROTEIN FEPE"/>
    <property type="match status" value="1"/>
</dbReference>
<comment type="caution">
    <text evidence="9">The sequence shown here is derived from an EMBL/GenBank/DDBJ whole genome shotgun (WGS) entry which is preliminary data.</text>
</comment>
<comment type="subcellular location">
    <subcellularLocation>
        <location evidence="1">Cell membrane</location>
        <topology evidence="1">Multi-pass membrane protein</topology>
    </subcellularLocation>
</comment>
<evidence type="ECO:0000256" key="6">
    <source>
        <dbReference type="SAM" id="Phobius"/>
    </source>
</evidence>
<dbReference type="PANTHER" id="PTHR32309">
    <property type="entry name" value="TYROSINE-PROTEIN KINASE"/>
    <property type="match status" value="1"/>
</dbReference>